<dbReference type="SUPFAM" id="SSF52518">
    <property type="entry name" value="Thiamin diphosphate-binding fold (THDP-binding)"/>
    <property type="match status" value="2"/>
</dbReference>
<name>A0A918XPM9_9PROT</name>
<proteinExistence type="predicted"/>
<evidence type="ECO:0000256" key="3">
    <source>
        <dbReference type="ARBA" id="ARBA00022982"/>
    </source>
</evidence>
<dbReference type="PROSITE" id="PS51379">
    <property type="entry name" value="4FE4S_FER_2"/>
    <property type="match status" value="1"/>
</dbReference>
<dbReference type="InterPro" id="IPR051457">
    <property type="entry name" value="2-oxoacid:Fd_oxidoreductase"/>
</dbReference>
<evidence type="ECO:0000256" key="6">
    <source>
        <dbReference type="ARBA" id="ARBA00023014"/>
    </source>
</evidence>
<protein>
    <submittedName>
        <fullName evidence="8">Indolepyruvate ferredoxin oxidoreductase</fullName>
    </submittedName>
</protein>
<accession>A0A918XPM9</accession>
<sequence length="1166" mass="127311">MALAEVTLDDKYTLDRGRIYLTGVQALVRLPLIQRRRDLAAGKNTGCFISGYRGSPVGTYDQQLWRAGKLLKQHHVHFQPGVNEELAATAVWGSQQSNLFDGATHDGVFGIWYGKGPGVDRSGDVFKHANFAGTSPWGGVLAIAGDDHVAKSSTVPHQSDFAFVDASIPVLNPAGVQDTLDFGLLGFAMGRFAGVWVGFKTTAEIMDSSASVETDVQALKIVTPEFAMPPGGLHIRWPDPWLEQEERLHDWKMPAVAAFARANAIDRVVIDSPKPRLVIVTTGKSYLDVRQALDDLGIDAELARDLGIRVYKVGMPWPLEREGAREACAGAERVLVVEEKRSLIEWQLKDILYDLPGDRRPVVEGKEDADGRKLFRINGELHANEVALAIADRVLAFADVERVKARRALIRQRIEAGAEKQPSEFQRTPYFCSGCPHNTSTRVPEGSRAVAGIGCHFMAAWMPERKTETFTQMGGEGTSWIGQAPFTETPHVFANLGDGTYNHSGSMAIRMAVASKANITYKILFNDAVAMTGGQPSDNSLTPWMIARQVAAEGVARLDVVTDDPDKYPSDDIWPAGTRIHHRDDLDEVQRELRETPGVTVLIYDQTCAAEKRRRRKRGTMEDPNRRVFINEAVCEGCGDCGLQSNCVSVLPLETEFGRKRAIDQSSCNKDFSCVKGFCPSFVDVIGGKVRKTASAAPKPAAAGAPDVFEVLPEPTLPSLDEPYAILVTGIGGTGVVTIGALLGMAAHLEGKGATTLDMIGLAQKGGAVLSHVKIGASPDALHAPRIASGATDLLLACDIATATSKDGLEAISRDKTRAVVNTHETMTGRFTQNPDMVFPSDSMQSILRGAAGDNSTEFVDAYRIASKLLGDSIAANLFMLGYAWQLGLVPIGREAIDRAIELNGVAVKFNQQAFLWGRRTAHDREAVERLIEPKPAAKSLRSTFAETLDEIVKIRVDGLTAYQDAAYAARYKALVDKVAAAEGKATPGRDDLARAVARYAYKLMAIKDEYEVARLYTDGSFQRKLREQFEGDFKLRFHLAPPSFAQRDPQTGHLKKAIYGAWMMPAFRVLASLKGLRGGPLDLFGRGEERKMERRLRDEYFATVDEIVARLTPETHAVAVELASVPEHIRGFGHVKERHVARAEAEKATLLGRLRNPEAAKTAAE</sequence>
<dbReference type="CDD" id="cd07034">
    <property type="entry name" value="TPP_PYR_PFOR_IOR-alpha_like"/>
    <property type="match status" value="1"/>
</dbReference>
<dbReference type="GO" id="GO:0051539">
    <property type="term" value="F:4 iron, 4 sulfur cluster binding"/>
    <property type="evidence" value="ECO:0007669"/>
    <property type="project" value="UniProtKB-KW"/>
</dbReference>
<reference evidence="8" key="2">
    <citation type="submission" date="2020-09" db="EMBL/GenBank/DDBJ databases">
        <authorList>
            <person name="Sun Q."/>
            <person name="Kim S."/>
        </authorList>
    </citation>
    <scope>NUCLEOTIDE SEQUENCE</scope>
    <source>
        <strain evidence="8">KCTC 42651</strain>
    </source>
</reference>
<evidence type="ECO:0000313" key="8">
    <source>
        <dbReference type="EMBL" id="GHD42738.1"/>
    </source>
</evidence>
<dbReference type="Pfam" id="PF20169">
    <property type="entry name" value="DUF6537"/>
    <property type="match status" value="1"/>
</dbReference>
<dbReference type="PANTHER" id="PTHR48084:SF3">
    <property type="entry name" value="SUBUNIT OF PYRUVATE:FLAVODOXIN OXIDOREDUCTASE"/>
    <property type="match status" value="1"/>
</dbReference>
<dbReference type="SUPFAM" id="SSF53323">
    <property type="entry name" value="Pyruvate-ferredoxin oxidoreductase, PFOR, domain III"/>
    <property type="match status" value="1"/>
</dbReference>
<dbReference type="InterPro" id="IPR002869">
    <property type="entry name" value="Pyrv_flavodox_OxRed_cen"/>
</dbReference>
<dbReference type="AlphaFoldDB" id="A0A918XPM9"/>
<dbReference type="EMBL" id="BMZS01000002">
    <property type="protein sequence ID" value="GHD42738.1"/>
    <property type="molecule type" value="Genomic_DNA"/>
</dbReference>
<dbReference type="GO" id="GO:0045333">
    <property type="term" value="P:cellular respiration"/>
    <property type="evidence" value="ECO:0007669"/>
    <property type="project" value="UniProtKB-ARBA"/>
</dbReference>
<evidence type="ECO:0000313" key="9">
    <source>
        <dbReference type="Proteomes" id="UP000630353"/>
    </source>
</evidence>
<evidence type="ECO:0000259" key="7">
    <source>
        <dbReference type="PROSITE" id="PS51379"/>
    </source>
</evidence>
<organism evidence="8 9">
    <name type="scientific">Thalassobaculum fulvum</name>
    <dbReference type="NCBI Taxonomy" id="1633335"/>
    <lineage>
        <taxon>Bacteria</taxon>
        <taxon>Pseudomonadati</taxon>
        <taxon>Pseudomonadota</taxon>
        <taxon>Alphaproteobacteria</taxon>
        <taxon>Rhodospirillales</taxon>
        <taxon>Thalassobaculaceae</taxon>
        <taxon>Thalassobaculum</taxon>
    </lineage>
</organism>
<dbReference type="NCBIfam" id="NF009588">
    <property type="entry name" value="PRK13029.1"/>
    <property type="match status" value="1"/>
</dbReference>
<evidence type="ECO:0000256" key="4">
    <source>
        <dbReference type="ARBA" id="ARBA00023002"/>
    </source>
</evidence>
<dbReference type="PANTHER" id="PTHR48084">
    <property type="entry name" value="2-OXOGLUTARATE OXIDOREDUCTASE SUBUNIT KORB-RELATED"/>
    <property type="match status" value="1"/>
</dbReference>
<dbReference type="CDD" id="cd02008">
    <property type="entry name" value="TPP_IOR_alpha"/>
    <property type="match status" value="1"/>
</dbReference>
<dbReference type="Gene3D" id="3.40.920.10">
    <property type="entry name" value="Pyruvate-ferredoxin oxidoreductase, PFOR, domain III"/>
    <property type="match status" value="1"/>
</dbReference>
<comment type="caution">
    <text evidence="8">The sequence shown here is derived from an EMBL/GenBank/DDBJ whole genome shotgun (WGS) entry which is preliminary data.</text>
</comment>
<dbReference type="NCBIfam" id="NF009589">
    <property type="entry name" value="PRK13030.1"/>
    <property type="match status" value="1"/>
</dbReference>
<keyword evidence="6" id="KW-0411">Iron-sulfur</keyword>
<keyword evidence="2" id="KW-0004">4Fe-4S</keyword>
<keyword evidence="4" id="KW-0560">Oxidoreductase</keyword>
<dbReference type="InterPro" id="IPR011766">
    <property type="entry name" value="TPP_enzyme_TPP-bd"/>
</dbReference>
<evidence type="ECO:0000256" key="5">
    <source>
        <dbReference type="ARBA" id="ARBA00023004"/>
    </source>
</evidence>
<keyword evidence="1" id="KW-0813">Transport</keyword>
<keyword evidence="3" id="KW-0249">Electron transport</keyword>
<dbReference type="Proteomes" id="UP000630353">
    <property type="component" value="Unassembled WGS sequence"/>
</dbReference>
<dbReference type="InterPro" id="IPR017896">
    <property type="entry name" value="4Fe4S_Fe-S-bd"/>
</dbReference>
<dbReference type="InterPro" id="IPR009014">
    <property type="entry name" value="Transketo_C/PFOR_II"/>
</dbReference>
<dbReference type="GO" id="GO:0044281">
    <property type="term" value="P:small molecule metabolic process"/>
    <property type="evidence" value="ECO:0007669"/>
    <property type="project" value="UniProtKB-ARBA"/>
</dbReference>
<keyword evidence="2" id="KW-0479">Metal-binding</keyword>
<dbReference type="InterPro" id="IPR029061">
    <property type="entry name" value="THDP-binding"/>
</dbReference>
<evidence type="ECO:0000256" key="1">
    <source>
        <dbReference type="ARBA" id="ARBA00022448"/>
    </source>
</evidence>
<gene>
    <name evidence="8" type="ORF">GCM10017083_08080</name>
</gene>
<dbReference type="RefSeq" id="WP_189987652.1">
    <property type="nucleotide sequence ID" value="NZ_BMZS01000002.1"/>
</dbReference>
<keyword evidence="5" id="KW-0408">Iron</keyword>
<dbReference type="Gene3D" id="3.40.50.970">
    <property type="match status" value="2"/>
</dbReference>
<dbReference type="SUPFAM" id="SSF52922">
    <property type="entry name" value="TK C-terminal domain-like"/>
    <property type="match status" value="1"/>
</dbReference>
<dbReference type="InterPro" id="IPR046667">
    <property type="entry name" value="DUF6537"/>
</dbReference>
<evidence type="ECO:0000256" key="2">
    <source>
        <dbReference type="ARBA" id="ARBA00022485"/>
    </source>
</evidence>
<dbReference type="Pfam" id="PF01558">
    <property type="entry name" value="POR"/>
    <property type="match status" value="1"/>
</dbReference>
<dbReference type="InterPro" id="IPR002880">
    <property type="entry name" value="Pyrv_Fd/Flavodoxin_OxRdtase_N"/>
</dbReference>
<keyword evidence="9" id="KW-1185">Reference proteome</keyword>
<reference evidence="8" key="1">
    <citation type="journal article" date="2014" name="Int. J. Syst. Evol. Microbiol.">
        <title>Complete genome sequence of Corynebacterium casei LMG S-19264T (=DSM 44701T), isolated from a smear-ripened cheese.</title>
        <authorList>
            <consortium name="US DOE Joint Genome Institute (JGI-PGF)"/>
            <person name="Walter F."/>
            <person name="Albersmeier A."/>
            <person name="Kalinowski J."/>
            <person name="Ruckert C."/>
        </authorList>
    </citation>
    <scope>NUCLEOTIDE SEQUENCE</scope>
    <source>
        <strain evidence="8">KCTC 42651</strain>
    </source>
</reference>
<dbReference type="GO" id="GO:0030976">
    <property type="term" value="F:thiamine pyrophosphate binding"/>
    <property type="evidence" value="ECO:0007669"/>
    <property type="project" value="InterPro"/>
</dbReference>
<dbReference type="GO" id="GO:0016625">
    <property type="term" value="F:oxidoreductase activity, acting on the aldehyde or oxo group of donors, iron-sulfur protein as acceptor"/>
    <property type="evidence" value="ECO:0007669"/>
    <property type="project" value="UniProtKB-ARBA"/>
</dbReference>
<feature type="domain" description="4Fe-4S ferredoxin-type" evidence="7">
    <location>
        <begin position="626"/>
        <end position="656"/>
    </location>
</feature>
<dbReference type="InterPro" id="IPR019752">
    <property type="entry name" value="Pyrv/ketoisovalerate_OxRed_cat"/>
</dbReference>
<dbReference type="Pfam" id="PF02775">
    <property type="entry name" value="TPP_enzyme_C"/>
    <property type="match status" value="1"/>
</dbReference>